<feature type="transmembrane region" description="Helical" evidence="1">
    <location>
        <begin position="66"/>
        <end position="84"/>
    </location>
</feature>
<evidence type="ECO:0000313" key="2">
    <source>
        <dbReference type="EMBL" id="MDO1535159.1"/>
    </source>
</evidence>
<name>A0ABT8SA56_9BURK</name>
<proteinExistence type="predicted"/>
<comment type="caution">
    <text evidence="2">The sequence shown here is derived from an EMBL/GenBank/DDBJ whole genome shotgun (WGS) entry which is preliminary data.</text>
</comment>
<feature type="transmembrane region" description="Helical" evidence="1">
    <location>
        <begin position="132"/>
        <end position="152"/>
    </location>
</feature>
<organism evidence="2 3">
    <name type="scientific">Variovorax ginsengisoli</name>
    <dbReference type="NCBI Taxonomy" id="363844"/>
    <lineage>
        <taxon>Bacteria</taxon>
        <taxon>Pseudomonadati</taxon>
        <taxon>Pseudomonadota</taxon>
        <taxon>Betaproteobacteria</taxon>
        <taxon>Burkholderiales</taxon>
        <taxon>Comamonadaceae</taxon>
        <taxon>Variovorax</taxon>
    </lineage>
</organism>
<accession>A0ABT8SA56</accession>
<evidence type="ECO:0008006" key="4">
    <source>
        <dbReference type="Google" id="ProtNLM"/>
    </source>
</evidence>
<protein>
    <recommendedName>
        <fullName evidence="4">DUF2306 domain-containing protein</fullName>
    </recommendedName>
</protein>
<sequence length="169" mass="17419">MFGLTPLGLVHTAISLVALAAGLASLLRFGEIAARHPLGRTYVWATVLTCLTGFGIFRHGGFGAPHALGILTLLVLAVAALAGGGKFGRASRAIEIVAYSTTLFFHMIPGLTETFTRLPQGAPWFSGPDDPSLQKAVGVCFVLLVIGCVLQLRGLAKRTPAGLPGGVGG</sequence>
<evidence type="ECO:0000256" key="1">
    <source>
        <dbReference type="SAM" id="Phobius"/>
    </source>
</evidence>
<dbReference type="EMBL" id="JAUKVY010000018">
    <property type="protein sequence ID" value="MDO1535159.1"/>
    <property type="molecule type" value="Genomic_DNA"/>
</dbReference>
<dbReference type="Proteomes" id="UP001169027">
    <property type="component" value="Unassembled WGS sequence"/>
</dbReference>
<keyword evidence="1" id="KW-0812">Transmembrane</keyword>
<gene>
    <name evidence="2" type="ORF">Q2T77_22955</name>
</gene>
<reference evidence="2" key="1">
    <citation type="submission" date="2023-06" db="EMBL/GenBank/DDBJ databases">
        <authorList>
            <person name="Jiang Y."/>
            <person name="Liu Q."/>
        </authorList>
    </citation>
    <scope>NUCLEOTIDE SEQUENCE</scope>
    <source>
        <strain evidence="2">CGMCC 1.12090</strain>
    </source>
</reference>
<keyword evidence="1" id="KW-1133">Transmembrane helix</keyword>
<feature type="transmembrane region" description="Helical" evidence="1">
    <location>
        <begin position="41"/>
        <end position="60"/>
    </location>
</feature>
<keyword evidence="3" id="KW-1185">Reference proteome</keyword>
<feature type="transmembrane region" description="Helical" evidence="1">
    <location>
        <begin position="96"/>
        <end position="112"/>
    </location>
</feature>
<evidence type="ECO:0000313" key="3">
    <source>
        <dbReference type="Proteomes" id="UP001169027"/>
    </source>
</evidence>
<keyword evidence="1" id="KW-0472">Membrane</keyword>
<feature type="transmembrane region" description="Helical" evidence="1">
    <location>
        <begin position="6"/>
        <end position="29"/>
    </location>
</feature>
<dbReference type="RefSeq" id="WP_301812868.1">
    <property type="nucleotide sequence ID" value="NZ_JAUJZH010000018.1"/>
</dbReference>